<dbReference type="AlphaFoldDB" id="A0A8X6RUE5"/>
<dbReference type="EMBL" id="BMAU01021193">
    <property type="protein sequence ID" value="GFX96675.1"/>
    <property type="molecule type" value="Genomic_DNA"/>
</dbReference>
<dbReference type="Pfam" id="PF13358">
    <property type="entry name" value="DDE_3"/>
    <property type="match status" value="1"/>
</dbReference>
<dbReference type="Proteomes" id="UP000887159">
    <property type="component" value="Unassembled WGS sequence"/>
</dbReference>
<comment type="caution">
    <text evidence="2">The sequence shown here is derived from an EMBL/GenBank/DDBJ whole genome shotgun (WGS) entry which is preliminary data.</text>
</comment>
<evidence type="ECO:0000313" key="3">
    <source>
        <dbReference type="Proteomes" id="UP000887159"/>
    </source>
</evidence>
<dbReference type="Gene3D" id="3.30.420.10">
    <property type="entry name" value="Ribonuclease H-like superfamily/Ribonuclease H"/>
    <property type="match status" value="1"/>
</dbReference>
<evidence type="ECO:0000313" key="2">
    <source>
        <dbReference type="EMBL" id="GFX96675.1"/>
    </source>
</evidence>
<dbReference type="InterPro" id="IPR038717">
    <property type="entry name" value="Tc1-like_DDE_dom"/>
</dbReference>
<proteinExistence type="predicted"/>
<dbReference type="GO" id="GO:0003676">
    <property type="term" value="F:nucleic acid binding"/>
    <property type="evidence" value="ECO:0007669"/>
    <property type="project" value="InterPro"/>
</dbReference>
<keyword evidence="3" id="KW-1185">Reference proteome</keyword>
<gene>
    <name evidence="2" type="primary">X975_20779</name>
    <name evidence="2" type="ORF">TNCV_244621</name>
</gene>
<accession>A0A8X6RUE5</accession>
<evidence type="ECO:0000259" key="1">
    <source>
        <dbReference type="Pfam" id="PF13358"/>
    </source>
</evidence>
<name>A0A8X6RUE5_TRICX</name>
<protein>
    <submittedName>
        <fullName evidence="2">Transposable element Tcb1 transposase</fullName>
    </submittedName>
</protein>
<dbReference type="InterPro" id="IPR036397">
    <property type="entry name" value="RNaseH_sf"/>
</dbReference>
<feature type="domain" description="Tc1-like transposase DDE" evidence="1">
    <location>
        <begin position="249"/>
        <end position="301"/>
    </location>
</feature>
<reference evidence="2" key="1">
    <citation type="submission" date="2020-08" db="EMBL/GenBank/DDBJ databases">
        <title>Multicomponent nature underlies the extraordinary mechanical properties of spider dragline silk.</title>
        <authorList>
            <person name="Kono N."/>
            <person name="Nakamura H."/>
            <person name="Mori M."/>
            <person name="Yoshida Y."/>
            <person name="Ohtoshi R."/>
            <person name="Malay A.D."/>
            <person name="Moran D.A.P."/>
            <person name="Tomita M."/>
            <person name="Numata K."/>
            <person name="Arakawa K."/>
        </authorList>
    </citation>
    <scope>NUCLEOTIDE SEQUENCE</scope>
</reference>
<organism evidence="2 3">
    <name type="scientific">Trichonephila clavipes</name>
    <name type="common">Golden silk orbweaver</name>
    <name type="synonym">Nephila clavipes</name>
    <dbReference type="NCBI Taxonomy" id="2585209"/>
    <lineage>
        <taxon>Eukaryota</taxon>
        <taxon>Metazoa</taxon>
        <taxon>Ecdysozoa</taxon>
        <taxon>Arthropoda</taxon>
        <taxon>Chelicerata</taxon>
        <taxon>Arachnida</taxon>
        <taxon>Araneae</taxon>
        <taxon>Araneomorphae</taxon>
        <taxon>Entelegynae</taxon>
        <taxon>Araneoidea</taxon>
        <taxon>Nephilidae</taxon>
        <taxon>Trichonephila</taxon>
    </lineage>
</organism>
<sequence>MIPLDLGVITTPLSKLPHRINERALNFDGFDVHQLLCMADLKKASGFELMAQRNHSDSHDGFPHPNKPAFPKLWSATLGRMITLREGASVLKRRKKIVLKFINLLKKRSVMCRRNQRSAFDQVSEFDRGGIVAYRDCGLSFREIGSRVGRNQTTVMRICDRWTQEVKHLSATPRWSDSCLETLWREDSEHLRYALPHWSCSGYYGTGRYWISLSHSSSTHCRYFKHSALHLRGIGASCPSLPSGLGHSHIFQQDNARPHIARIVQRFFVNHQIELFPWPTYSPDLSLIENMWFMVAQRLTQITTPAATPDQLWQHVEAAWSAVPPKHIQSLFESMPRRVAISNNDGYSGY</sequence>